<gene>
    <name evidence="1" type="ORF">PSDVSF_27190</name>
</gene>
<dbReference type="EMBL" id="AP024485">
    <property type="protein sequence ID" value="BCS89477.1"/>
    <property type="molecule type" value="Genomic_DNA"/>
</dbReference>
<organism evidence="1 2">
    <name type="scientific">Pseudodesulfovibrio sediminis</name>
    <dbReference type="NCBI Taxonomy" id="2810563"/>
    <lineage>
        <taxon>Bacteria</taxon>
        <taxon>Pseudomonadati</taxon>
        <taxon>Thermodesulfobacteriota</taxon>
        <taxon>Desulfovibrionia</taxon>
        <taxon>Desulfovibrionales</taxon>
        <taxon>Desulfovibrionaceae</taxon>
    </lineage>
</organism>
<keyword evidence="2" id="KW-1185">Reference proteome</keyword>
<protein>
    <submittedName>
        <fullName evidence="1">Uncharacterized protein</fullName>
    </submittedName>
</protein>
<proteinExistence type="predicted"/>
<dbReference type="Proteomes" id="UP001053296">
    <property type="component" value="Chromosome"/>
</dbReference>
<sequence length="118" mass="13446">MQVYDIRACPLDCGPQMQGKDRRQRCKGTGPERCAPGDRYPVFKRGCRAFQWGRLMTEDRNVVSLTYLFRGQVPDTGFYAASDRVGVFADVKNAHSMAVVTRDTMVKQASRVLRLVRR</sequence>
<accession>A0ABM7P8X2</accession>
<name>A0ABM7P8X2_9BACT</name>
<reference evidence="1" key="1">
    <citation type="journal article" date="2022" name="Arch. Microbiol.">
        <title>Pseudodesulfovibrio sediminis sp. nov., a mesophilic and neutrophilic sulfate-reducing bacterium isolated from sediment of a brackish lake.</title>
        <authorList>
            <person name="Takahashi A."/>
            <person name="Kojima H."/>
            <person name="Watanabe M."/>
            <person name="Fukui M."/>
        </authorList>
    </citation>
    <scope>NUCLEOTIDE SEQUENCE</scope>
    <source>
        <strain evidence="1">SF6</strain>
    </source>
</reference>
<evidence type="ECO:0000313" key="1">
    <source>
        <dbReference type="EMBL" id="BCS89477.1"/>
    </source>
</evidence>
<evidence type="ECO:0000313" key="2">
    <source>
        <dbReference type="Proteomes" id="UP001053296"/>
    </source>
</evidence>